<dbReference type="EMBL" id="KE525349">
    <property type="protein sequence ID" value="KFB50736.1"/>
    <property type="molecule type" value="Genomic_DNA"/>
</dbReference>
<dbReference type="VEuPathDB" id="VectorBase:ASIC018781"/>
<sequence>MDDRLSVENPVAEVEQFVNAPGMNTRRTKGTRAARGQEFRTPVRCLVLALVDRQN</sequence>
<protein>
    <submittedName>
        <fullName evidence="2 3">Uncharacterized protein</fullName>
    </submittedName>
</protein>
<evidence type="ECO:0000256" key="1">
    <source>
        <dbReference type="SAM" id="MobiDB-lite"/>
    </source>
</evidence>
<dbReference type="AlphaFoldDB" id="A0A084WKJ2"/>
<organism evidence="2">
    <name type="scientific">Anopheles sinensis</name>
    <name type="common">Mosquito</name>
    <dbReference type="NCBI Taxonomy" id="74873"/>
    <lineage>
        <taxon>Eukaryota</taxon>
        <taxon>Metazoa</taxon>
        <taxon>Ecdysozoa</taxon>
        <taxon>Arthropoda</taxon>
        <taxon>Hexapoda</taxon>
        <taxon>Insecta</taxon>
        <taxon>Pterygota</taxon>
        <taxon>Neoptera</taxon>
        <taxon>Endopterygota</taxon>
        <taxon>Diptera</taxon>
        <taxon>Nematocera</taxon>
        <taxon>Culicoidea</taxon>
        <taxon>Culicidae</taxon>
        <taxon>Anophelinae</taxon>
        <taxon>Anopheles</taxon>
    </lineage>
</organism>
<dbReference type="EnsemblMetazoa" id="ASIC018781-RA">
    <property type="protein sequence ID" value="ASIC018781-PA"/>
    <property type="gene ID" value="ASIC018781"/>
</dbReference>
<dbReference type="EMBL" id="ATLV01024122">
    <property type="status" value="NOT_ANNOTATED_CDS"/>
    <property type="molecule type" value="Genomic_DNA"/>
</dbReference>
<proteinExistence type="predicted"/>
<evidence type="ECO:0000313" key="2">
    <source>
        <dbReference type="EMBL" id="KFB50736.1"/>
    </source>
</evidence>
<feature type="region of interest" description="Disordered" evidence="1">
    <location>
        <begin position="16"/>
        <end position="35"/>
    </location>
</feature>
<dbReference type="Proteomes" id="UP000030765">
    <property type="component" value="Unassembled WGS sequence"/>
</dbReference>
<evidence type="ECO:0000313" key="4">
    <source>
        <dbReference type="Proteomes" id="UP000030765"/>
    </source>
</evidence>
<reference evidence="3" key="2">
    <citation type="submission" date="2020-05" db="UniProtKB">
        <authorList>
            <consortium name="EnsemblMetazoa"/>
        </authorList>
    </citation>
    <scope>IDENTIFICATION</scope>
</reference>
<gene>
    <name evidence="2" type="ORF">ZHAS_00018781</name>
</gene>
<reference evidence="2 4" key="1">
    <citation type="journal article" date="2014" name="BMC Genomics">
        <title>Genome sequence of Anopheles sinensis provides insight into genetics basis of mosquito competence for malaria parasites.</title>
        <authorList>
            <person name="Zhou D."/>
            <person name="Zhang D."/>
            <person name="Ding G."/>
            <person name="Shi L."/>
            <person name="Hou Q."/>
            <person name="Ye Y."/>
            <person name="Xu Y."/>
            <person name="Zhou H."/>
            <person name="Xiong C."/>
            <person name="Li S."/>
            <person name="Yu J."/>
            <person name="Hong S."/>
            <person name="Yu X."/>
            <person name="Zou P."/>
            <person name="Chen C."/>
            <person name="Chang X."/>
            <person name="Wang W."/>
            <person name="Lv Y."/>
            <person name="Sun Y."/>
            <person name="Ma L."/>
            <person name="Shen B."/>
            <person name="Zhu C."/>
        </authorList>
    </citation>
    <scope>NUCLEOTIDE SEQUENCE [LARGE SCALE GENOMIC DNA]</scope>
</reference>
<keyword evidence="4" id="KW-1185">Reference proteome</keyword>
<evidence type="ECO:0000313" key="3">
    <source>
        <dbReference type="EnsemblMetazoa" id="ASIC018781-PA"/>
    </source>
</evidence>
<name>A0A084WKJ2_ANOSI</name>
<accession>A0A084WKJ2</accession>